<reference evidence="1" key="2">
    <citation type="journal article" date="2022" name="New Phytol.">
        <title>Evolutionary transition to the ectomycorrhizal habit in the genomes of a hyperdiverse lineage of mushroom-forming fungi.</title>
        <authorList>
            <person name="Looney B."/>
            <person name="Miyauchi S."/>
            <person name="Morin E."/>
            <person name="Drula E."/>
            <person name="Courty P.E."/>
            <person name="Kohler A."/>
            <person name="Kuo A."/>
            <person name="LaButti K."/>
            <person name="Pangilinan J."/>
            <person name="Lipzen A."/>
            <person name="Riley R."/>
            <person name="Andreopoulos W."/>
            <person name="He G."/>
            <person name="Johnson J."/>
            <person name="Nolan M."/>
            <person name="Tritt A."/>
            <person name="Barry K.W."/>
            <person name="Grigoriev I.V."/>
            <person name="Nagy L.G."/>
            <person name="Hibbett D."/>
            <person name="Henrissat B."/>
            <person name="Matheny P.B."/>
            <person name="Labbe J."/>
            <person name="Martin F.M."/>
        </authorList>
    </citation>
    <scope>NUCLEOTIDE SEQUENCE</scope>
    <source>
        <strain evidence="1">HHB10654</strain>
    </source>
</reference>
<reference evidence="1" key="1">
    <citation type="submission" date="2021-03" db="EMBL/GenBank/DDBJ databases">
        <authorList>
            <consortium name="DOE Joint Genome Institute"/>
            <person name="Ahrendt S."/>
            <person name="Looney B.P."/>
            <person name="Miyauchi S."/>
            <person name="Morin E."/>
            <person name="Drula E."/>
            <person name="Courty P.E."/>
            <person name="Chicoki N."/>
            <person name="Fauchery L."/>
            <person name="Kohler A."/>
            <person name="Kuo A."/>
            <person name="Labutti K."/>
            <person name="Pangilinan J."/>
            <person name="Lipzen A."/>
            <person name="Riley R."/>
            <person name="Andreopoulos W."/>
            <person name="He G."/>
            <person name="Johnson J."/>
            <person name="Barry K.W."/>
            <person name="Grigoriev I.V."/>
            <person name="Nagy L."/>
            <person name="Hibbett D."/>
            <person name="Henrissat B."/>
            <person name="Matheny P.B."/>
            <person name="Labbe J."/>
            <person name="Martin F."/>
        </authorList>
    </citation>
    <scope>NUCLEOTIDE SEQUENCE</scope>
    <source>
        <strain evidence="1">HHB10654</strain>
    </source>
</reference>
<accession>A0ACB8T4Q6</accession>
<dbReference type="EMBL" id="MU277203">
    <property type="protein sequence ID" value="KAI0063387.1"/>
    <property type="molecule type" value="Genomic_DNA"/>
</dbReference>
<evidence type="ECO:0000313" key="2">
    <source>
        <dbReference type="Proteomes" id="UP000814140"/>
    </source>
</evidence>
<protein>
    <submittedName>
        <fullName evidence="1">Uncharacterized protein</fullName>
    </submittedName>
</protein>
<organism evidence="1 2">
    <name type="scientific">Artomyces pyxidatus</name>
    <dbReference type="NCBI Taxonomy" id="48021"/>
    <lineage>
        <taxon>Eukaryota</taxon>
        <taxon>Fungi</taxon>
        <taxon>Dikarya</taxon>
        <taxon>Basidiomycota</taxon>
        <taxon>Agaricomycotina</taxon>
        <taxon>Agaricomycetes</taxon>
        <taxon>Russulales</taxon>
        <taxon>Auriscalpiaceae</taxon>
        <taxon>Artomyces</taxon>
    </lineage>
</organism>
<evidence type="ECO:0000313" key="1">
    <source>
        <dbReference type="EMBL" id="KAI0063387.1"/>
    </source>
</evidence>
<keyword evidence="2" id="KW-1185">Reference proteome</keyword>
<comment type="caution">
    <text evidence="1">The sequence shown here is derived from an EMBL/GenBank/DDBJ whole genome shotgun (WGS) entry which is preliminary data.</text>
</comment>
<gene>
    <name evidence="1" type="ORF">BV25DRAFT_1915295</name>
</gene>
<dbReference type="Proteomes" id="UP000814140">
    <property type="component" value="Unassembled WGS sequence"/>
</dbReference>
<name>A0ACB8T4Q6_9AGAM</name>
<proteinExistence type="predicted"/>
<sequence>MAITRSANRPPAAAPPATVPPAPQNRRAGRVTAAAKSKANTVAADTHVQNNASEPNVPSPEDAKLAALLKKMTEWKVQLNACKYVASFVGEDQGLQAISYPADEHTRLRIPPAQLLDYKKGHDWPLPNCFCKMRDGIDHRVSLFVVHKQGKNYGDTCMACPHHFCRYFVNLRELLEREPNIPATVFPAIPGESVTETPITPSRRGDPLQQGTPTVQADKSNSSVAHQRNATPGPSGIDRSVSPSLPVDPLDFGADGATVDVFSADKKEESTEEDIWDEKGQFGQYLNVLPDEFNGRIDDIQRFWTPPPGDLAGTLERDVDPLPDDDANALVDCLKTSGIRFHELIRLLSKCKKCGRIMTPNRLEVHSDLCGTDLDPIDAKVEGVTNVGPVKEKVHEDVPGIGPPYTQRRSPAVAPRPPSLSPLPSTPPRLSPTPHNGDDDSDTVIIYPKRKAHPGDESNKKKKRKINLAPLPATITDIEGKGKGKEKLVEVVEVDAPKESDVEVVDVPRDSESEVEVESEVNAGMGSTLTHEVIDLTSDASDEEEAPWGPSGEKIFIDLTLDSDLEN</sequence>